<evidence type="ECO:0000313" key="2">
    <source>
        <dbReference type="EMBL" id="PPQ95087.1"/>
    </source>
</evidence>
<evidence type="ECO:0000256" key="1">
    <source>
        <dbReference type="SAM" id="MobiDB-lite"/>
    </source>
</evidence>
<protein>
    <submittedName>
        <fullName evidence="2">Uncharacterized protein</fullName>
    </submittedName>
</protein>
<gene>
    <name evidence="2" type="ORF">CVT25_002829</name>
</gene>
<comment type="caution">
    <text evidence="2">The sequence shown here is derived from an EMBL/GenBank/DDBJ whole genome shotgun (WGS) entry which is preliminary data.</text>
</comment>
<reference evidence="2 3" key="1">
    <citation type="journal article" date="2018" name="Evol. Lett.">
        <title>Horizontal gene cluster transfer increased hallucinogenic mushroom diversity.</title>
        <authorList>
            <person name="Reynolds H.T."/>
            <person name="Vijayakumar V."/>
            <person name="Gluck-Thaler E."/>
            <person name="Korotkin H.B."/>
            <person name="Matheny P.B."/>
            <person name="Slot J.C."/>
        </authorList>
    </citation>
    <scope>NUCLEOTIDE SEQUENCE [LARGE SCALE GENOMIC DNA]</scope>
    <source>
        <strain evidence="2 3">2631</strain>
    </source>
</reference>
<dbReference type="InParanoid" id="A0A409XWE6"/>
<sequence>MSEVPGSYFAYPHPQVTSRINFSLIFCPPPAGPKVGMQINWDLRSPTSSPSSVASPLATNPLTPPPSNPPTVGPSALPTAGPLSARAGCSRVVIIPKPVGEPGRPGSGGFNLEDILQNTYNWTKKDVETLLVRVYSYVSRYLFLISYSILQAYIHREATRTLRLDTSYCSQNQTLINKICEMAMDADHWPVLTNYDNCWPVRSALKLILKYKSEALRQVEGKRVAACIRDVIDNREKSHEPSSSDEV</sequence>
<organism evidence="2 3">
    <name type="scientific">Psilocybe cyanescens</name>
    <dbReference type="NCBI Taxonomy" id="93625"/>
    <lineage>
        <taxon>Eukaryota</taxon>
        <taxon>Fungi</taxon>
        <taxon>Dikarya</taxon>
        <taxon>Basidiomycota</taxon>
        <taxon>Agaricomycotina</taxon>
        <taxon>Agaricomycetes</taxon>
        <taxon>Agaricomycetidae</taxon>
        <taxon>Agaricales</taxon>
        <taxon>Agaricineae</taxon>
        <taxon>Strophariaceae</taxon>
        <taxon>Psilocybe</taxon>
    </lineage>
</organism>
<keyword evidence="3" id="KW-1185">Reference proteome</keyword>
<feature type="region of interest" description="Disordered" evidence="1">
    <location>
        <begin position="38"/>
        <end position="78"/>
    </location>
</feature>
<feature type="compositionally biased region" description="Low complexity" evidence="1">
    <location>
        <begin position="45"/>
        <end position="61"/>
    </location>
</feature>
<dbReference type="AlphaFoldDB" id="A0A409XWE6"/>
<feature type="compositionally biased region" description="Pro residues" evidence="1">
    <location>
        <begin position="62"/>
        <end position="72"/>
    </location>
</feature>
<name>A0A409XWE6_PSICY</name>
<proteinExistence type="predicted"/>
<dbReference type="OrthoDB" id="2686745at2759"/>
<accession>A0A409XWE6</accession>
<evidence type="ECO:0000313" key="3">
    <source>
        <dbReference type="Proteomes" id="UP000283269"/>
    </source>
</evidence>
<dbReference type="EMBL" id="NHYD01000116">
    <property type="protein sequence ID" value="PPQ95087.1"/>
    <property type="molecule type" value="Genomic_DNA"/>
</dbReference>
<dbReference type="STRING" id="93625.A0A409XWE6"/>
<dbReference type="Proteomes" id="UP000283269">
    <property type="component" value="Unassembled WGS sequence"/>
</dbReference>